<evidence type="ECO:0000256" key="1">
    <source>
        <dbReference type="ARBA" id="ARBA00004651"/>
    </source>
</evidence>
<dbReference type="InterPro" id="IPR006419">
    <property type="entry name" value="NMN_transpt_PnuC"/>
</dbReference>
<evidence type="ECO:0000256" key="7">
    <source>
        <dbReference type="ARBA" id="ARBA00023136"/>
    </source>
</evidence>
<keyword evidence="7 8" id="KW-0472">Membrane</keyword>
<keyword evidence="4" id="KW-1003">Cell membrane</keyword>
<evidence type="ECO:0000256" key="2">
    <source>
        <dbReference type="ARBA" id="ARBA00006669"/>
    </source>
</evidence>
<gene>
    <name evidence="9" type="primary">pnuC</name>
    <name evidence="9" type="ORF">ACFQRF_21415</name>
</gene>
<evidence type="ECO:0000256" key="6">
    <source>
        <dbReference type="ARBA" id="ARBA00022989"/>
    </source>
</evidence>
<organism evidence="9 10">
    <name type="scientific">Marinactinospora rubrisoli</name>
    <dbReference type="NCBI Taxonomy" id="2715399"/>
    <lineage>
        <taxon>Bacteria</taxon>
        <taxon>Bacillati</taxon>
        <taxon>Actinomycetota</taxon>
        <taxon>Actinomycetes</taxon>
        <taxon>Streptosporangiales</taxon>
        <taxon>Nocardiopsidaceae</taxon>
        <taxon>Marinactinospora</taxon>
    </lineage>
</organism>
<keyword evidence="3" id="KW-0813">Transport</keyword>
<comment type="caution">
    <text evidence="9">The sequence shown here is derived from an EMBL/GenBank/DDBJ whole genome shotgun (WGS) entry which is preliminary data.</text>
</comment>
<protein>
    <submittedName>
        <fullName evidence="9">Nicotinamide riboside transporter PnuC</fullName>
    </submittedName>
</protein>
<accession>A0ABW2KMT2</accession>
<evidence type="ECO:0000256" key="8">
    <source>
        <dbReference type="SAM" id="Phobius"/>
    </source>
</evidence>
<evidence type="ECO:0000256" key="5">
    <source>
        <dbReference type="ARBA" id="ARBA00022692"/>
    </source>
</evidence>
<keyword evidence="10" id="KW-1185">Reference proteome</keyword>
<keyword evidence="6 8" id="KW-1133">Transmembrane helix</keyword>
<dbReference type="Proteomes" id="UP001596540">
    <property type="component" value="Unassembled WGS sequence"/>
</dbReference>
<comment type="similarity">
    <text evidence="2">Belongs to the nicotinamide ribonucleoside (NR) uptake permease (TC 4.B.1) family.</text>
</comment>
<feature type="transmembrane region" description="Helical" evidence="8">
    <location>
        <begin position="74"/>
        <end position="91"/>
    </location>
</feature>
<comment type="subcellular location">
    <subcellularLocation>
        <location evidence="1">Cell membrane</location>
        <topology evidence="1">Multi-pass membrane protein</topology>
    </subcellularLocation>
</comment>
<evidence type="ECO:0000313" key="10">
    <source>
        <dbReference type="Proteomes" id="UP001596540"/>
    </source>
</evidence>
<name>A0ABW2KMT2_9ACTN</name>
<feature type="transmembrane region" description="Helical" evidence="8">
    <location>
        <begin position="112"/>
        <end position="129"/>
    </location>
</feature>
<dbReference type="EMBL" id="JBHTBH010000011">
    <property type="protein sequence ID" value="MFC7330289.1"/>
    <property type="molecule type" value="Genomic_DNA"/>
</dbReference>
<dbReference type="NCBIfam" id="TIGR01528">
    <property type="entry name" value="NMN_trans_PnuC"/>
    <property type="match status" value="1"/>
</dbReference>
<evidence type="ECO:0000256" key="3">
    <source>
        <dbReference type="ARBA" id="ARBA00022448"/>
    </source>
</evidence>
<reference evidence="10" key="1">
    <citation type="journal article" date="2019" name="Int. J. Syst. Evol. Microbiol.">
        <title>The Global Catalogue of Microorganisms (GCM) 10K type strain sequencing project: providing services to taxonomists for standard genome sequencing and annotation.</title>
        <authorList>
            <consortium name="The Broad Institute Genomics Platform"/>
            <consortium name="The Broad Institute Genome Sequencing Center for Infectious Disease"/>
            <person name="Wu L."/>
            <person name="Ma J."/>
        </authorList>
    </citation>
    <scope>NUCLEOTIDE SEQUENCE [LARGE SCALE GENOMIC DNA]</scope>
    <source>
        <strain evidence="10">CGMCC 4.7382</strain>
    </source>
</reference>
<proteinExistence type="inferred from homology"/>
<sequence>MSGPETGVWWLEWAYAGFTLFGEHVRWADLLGNLAALGTVALAVRRSIWTWPVQLSGAVLLFAVSIDAHLLGNALKQVMFVLLVCYGWYRWARGTRGGAALPVRPATARERGLLAGALVGGTVAVALLFEATGISWAPWPDAFIFVGSAVATFGQSRALVDFWIVWIIVDLVGVPLALMSGLWVSGLVYGVFFVLAVVGVRDWMRRYRTLTAVTGPGREQVVA</sequence>
<feature type="transmembrane region" description="Helical" evidence="8">
    <location>
        <begin position="183"/>
        <end position="200"/>
    </location>
</feature>
<evidence type="ECO:0000256" key="4">
    <source>
        <dbReference type="ARBA" id="ARBA00022475"/>
    </source>
</evidence>
<keyword evidence="5 8" id="KW-0812">Transmembrane</keyword>
<dbReference type="PANTHER" id="PTHR36122:SF2">
    <property type="entry name" value="NICOTINAMIDE RIBOSIDE TRANSPORTER PNUC"/>
    <property type="match status" value="1"/>
</dbReference>
<evidence type="ECO:0000313" key="9">
    <source>
        <dbReference type="EMBL" id="MFC7330289.1"/>
    </source>
</evidence>
<dbReference type="RefSeq" id="WP_379872933.1">
    <property type="nucleotide sequence ID" value="NZ_JBHTBH010000011.1"/>
</dbReference>
<dbReference type="Pfam" id="PF04973">
    <property type="entry name" value="NMN_transporter"/>
    <property type="match status" value="1"/>
</dbReference>
<dbReference type="PANTHER" id="PTHR36122">
    <property type="entry name" value="NICOTINAMIDE RIBOSIDE TRANSPORTER PNUC"/>
    <property type="match status" value="1"/>
</dbReference>